<gene>
    <name evidence="1" type="ORF">METZ01_LOCUS231479</name>
</gene>
<sequence>MPKIREIPSIEQGLYEAIKILKDIGIEDAVRKYSTTKKASLFRNCADPDLVNHNIQQIDSVAIDKECLNTNGSHPLLSNHQALLKKHVDENVNVRQKNLPDLINQLAIIIGEFQTTIHKAQSPDGPGGAKLTAEEKIKVNDAINKLDLTLKDLKIAIGENNKY</sequence>
<dbReference type="EMBL" id="UINC01057458">
    <property type="protein sequence ID" value="SVB78625.1"/>
    <property type="molecule type" value="Genomic_DNA"/>
</dbReference>
<protein>
    <submittedName>
        <fullName evidence="1">Uncharacterized protein</fullName>
    </submittedName>
</protein>
<name>A0A382GUU4_9ZZZZ</name>
<proteinExistence type="predicted"/>
<organism evidence="1">
    <name type="scientific">marine metagenome</name>
    <dbReference type="NCBI Taxonomy" id="408172"/>
    <lineage>
        <taxon>unclassified sequences</taxon>
        <taxon>metagenomes</taxon>
        <taxon>ecological metagenomes</taxon>
    </lineage>
</organism>
<reference evidence="1" key="1">
    <citation type="submission" date="2018-05" db="EMBL/GenBank/DDBJ databases">
        <authorList>
            <person name="Lanie J.A."/>
            <person name="Ng W.-L."/>
            <person name="Kazmierczak K.M."/>
            <person name="Andrzejewski T.M."/>
            <person name="Davidsen T.M."/>
            <person name="Wayne K.J."/>
            <person name="Tettelin H."/>
            <person name="Glass J.I."/>
            <person name="Rusch D."/>
            <person name="Podicherti R."/>
            <person name="Tsui H.-C.T."/>
            <person name="Winkler M.E."/>
        </authorList>
    </citation>
    <scope>NUCLEOTIDE SEQUENCE</scope>
</reference>
<accession>A0A382GUU4</accession>
<evidence type="ECO:0000313" key="1">
    <source>
        <dbReference type="EMBL" id="SVB78625.1"/>
    </source>
</evidence>
<dbReference type="AlphaFoldDB" id="A0A382GUU4"/>